<dbReference type="PROSITE" id="PS50113">
    <property type="entry name" value="PAC"/>
    <property type="match status" value="1"/>
</dbReference>
<dbReference type="SMART" id="SM00304">
    <property type="entry name" value="HAMP"/>
    <property type="match status" value="1"/>
</dbReference>
<accession>A0A6L6QN89</accession>
<reference evidence="10 11" key="1">
    <citation type="submission" date="2019-11" db="EMBL/GenBank/DDBJ databases">
        <title>Type strains purchased from KCTC, JCM and DSMZ.</title>
        <authorList>
            <person name="Lu H."/>
        </authorList>
    </citation>
    <scope>NUCLEOTIDE SEQUENCE [LARGE SCALE GENOMIC DNA]</scope>
    <source>
        <strain evidence="10 11">JCM 31587</strain>
    </source>
</reference>
<feature type="domain" description="EAL" evidence="7">
    <location>
        <begin position="549"/>
        <end position="803"/>
    </location>
</feature>
<protein>
    <submittedName>
        <fullName evidence="10">EAL domain-containing protein</fullName>
    </submittedName>
</protein>
<sequence>MRISTKLTVVVATVFAVIGVAGLLTINQMRDITQRSIGSEAVNLAQAMSTLMAFEVTQHAGEARQRRYQELVDFFVTHEKRDIEIVAPDLTILADVTTNHIGTSIEAGERRQVIAQTLRDGQARMTREAATENEPEMRQVVVPVRDGARNIIAALVFEYTPLYNDMTALAAKAFRQLAILALAGAALALGCALYLARSVSAPLRQLTEAALQLGRGQRAQAAVRDASDEIGELATVFNSMSSALHLRERAMESTFNGIMIVDLGKPGFPLEYVNRAFERITGYTAAQVLGKPSDFLVRGDVDQPGLHEIRLAMREGREAHAVLRGYRRDGEPFWNEVSIAPVRSDDGPPSHYVAIISDITEARNDSDQLAHQAQFDILTGLANRSLMMDRLKQAIGSAQRHGERIVVAFIDLDDFKLINDNLGHEAGDQLLREVAQRLQASIRPRDTAARFGGDEFVLLLREGEQGALGEAQLTERIRAVLESVAAPLTLAGRDIQVHCSIGLAAFPQDGADAEILVKHADTAMYRAKELGRNGFQFFTEALQLRAQQQLELGASLHLALERDEFELHYQPQVSLRSGRVVGLEALLRWRHPDKGLLGPGHFISFAEESGLIIPIGEWVLRRACKQNKAWQDAGLPPLPVAVNISARQCAQQELEAVVRAALADSGLAPHYLELELTESISMADPEHSVPMMERMKAIGVELSIDDFGTGYSNMSYLKRFPIDRLKLDISFVREITTDPGSLAISDAIITMSHSLHLEVVAEGVETEGQLALLAQRQCDIVQGFYFSKPLAADALEALLRADYRLPGHLTGRAADAPALLVLDDDTHMLDLLDLVLSNEGYRVHAVSDPEQAFEILARHQVAVLLCDQRMPAISGVEFLSRVRRMYPEVLRIMLSACDDAESTRQAINMGAVYKFIEKPVEQATLVALVAEAYQLYHAGRGQQTA</sequence>
<dbReference type="InterPro" id="IPR052155">
    <property type="entry name" value="Biofilm_reg_signaling"/>
</dbReference>
<evidence type="ECO:0000259" key="7">
    <source>
        <dbReference type="PROSITE" id="PS50883"/>
    </source>
</evidence>
<dbReference type="InterPro" id="IPR011006">
    <property type="entry name" value="CheY-like_superfamily"/>
</dbReference>
<dbReference type="InterPro" id="IPR001789">
    <property type="entry name" value="Sig_transdc_resp-reg_receiver"/>
</dbReference>
<feature type="domain" description="PAC" evidence="6">
    <location>
        <begin position="317"/>
        <end position="371"/>
    </location>
</feature>
<feature type="modified residue" description="4-aspartylphosphate" evidence="2">
    <location>
        <position position="867"/>
    </location>
</feature>
<evidence type="ECO:0000259" key="8">
    <source>
        <dbReference type="PROSITE" id="PS50885"/>
    </source>
</evidence>
<dbReference type="PROSITE" id="PS50883">
    <property type="entry name" value="EAL"/>
    <property type="match status" value="1"/>
</dbReference>
<dbReference type="InterPro" id="IPR001610">
    <property type="entry name" value="PAC"/>
</dbReference>
<keyword evidence="3" id="KW-0812">Transmembrane</keyword>
<evidence type="ECO:0000259" key="6">
    <source>
        <dbReference type="PROSITE" id="PS50113"/>
    </source>
</evidence>
<dbReference type="InterPro" id="IPR000700">
    <property type="entry name" value="PAS-assoc_C"/>
</dbReference>
<dbReference type="Pfam" id="PF00990">
    <property type="entry name" value="GGDEF"/>
    <property type="match status" value="1"/>
</dbReference>
<dbReference type="SUPFAM" id="SSF158472">
    <property type="entry name" value="HAMP domain-like"/>
    <property type="match status" value="1"/>
</dbReference>
<dbReference type="SUPFAM" id="SSF141868">
    <property type="entry name" value="EAL domain-like"/>
    <property type="match status" value="1"/>
</dbReference>
<dbReference type="SUPFAM" id="SSF52172">
    <property type="entry name" value="CheY-like"/>
    <property type="match status" value="1"/>
</dbReference>
<dbReference type="Pfam" id="PF13426">
    <property type="entry name" value="PAS_9"/>
    <property type="match status" value="1"/>
</dbReference>
<dbReference type="Gene3D" id="3.30.450.20">
    <property type="entry name" value="PAS domain"/>
    <property type="match status" value="1"/>
</dbReference>
<evidence type="ECO:0000313" key="10">
    <source>
        <dbReference type="EMBL" id="MTW13591.1"/>
    </source>
</evidence>
<evidence type="ECO:0000256" key="3">
    <source>
        <dbReference type="SAM" id="Phobius"/>
    </source>
</evidence>
<dbReference type="SUPFAM" id="SSF55073">
    <property type="entry name" value="Nucleotide cyclase"/>
    <property type="match status" value="1"/>
</dbReference>
<dbReference type="CDD" id="cd06225">
    <property type="entry name" value="HAMP"/>
    <property type="match status" value="1"/>
</dbReference>
<dbReference type="FunFam" id="3.20.20.450:FF:000001">
    <property type="entry name" value="Cyclic di-GMP phosphodiesterase yahA"/>
    <property type="match status" value="1"/>
</dbReference>
<feature type="domain" description="PAS" evidence="5">
    <location>
        <begin position="243"/>
        <end position="291"/>
    </location>
</feature>
<evidence type="ECO:0000256" key="1">
    <source>
        <dbReference type="ARBA" id="ARBA00051114"/>
    </source>
</evidence>
<proteinExistence type="predicted"/>
<feature type="domain" description="HAMP" evidence="8">
    <location>
        <begin position="197"/>
        <end position="249"/>
    </location>
</feature>
<dbReference type="PROSITE" id="PS50110">
    <property type="entry name" value="RESPONSE_REGULATORY"/>
    <property type="match status" value="1"/>
</dbReference>
<dbReference type="EMBL" id="WNKX01000024">
    <property type="protein sequence ID" value="MTW13591.1"/>
    <property type="molecule type" value="Genomic_DNA"/>
</dbReference>
<dbReference type="SUPFAM" id="SSF55785">
    <property type="entry name" value="PYP-like sensor domain (PAS domain)"/>
    <property type="match status" value="1"/>
</dbReference>
<dbReference type="CDD" id="cd00130">
    <property type="entry name" value="PAS"/>
    <property type="match status" value="1"/>
</dbReference>
<dbReference type="SMART" id="SM00448">
    <property type="entry name" value="REC"/>
    <property type="match status" value="1"/>
</dbReference>
<dbReference type="Proteomes" id="UP000472320">
    <property type="component" value="Unassembled WGS sequence"/>
</dbReference>
<dbReference type="SMART" id="SM00086">
    <property type="entry name" value="PAC"/>
    <property type="match status" value="1"/>
</dbReference>
<dbReference type="Pfam" id="PF00672">
    <property type="entry name" value="HAMP"/>
    <property type="match status" value="1"/>
</dbReference>
<feature type="domain" description="Response regulatory" evidence="4">
    <location>
        <begin position="818"/>
        <end position="933"/>
    </location>
</feature>
<dbReference type="InterPro" id="IPR003660">
    <property type="entry name" value="HAMP_dom"/>
</dbReference>
<keyword evidence="2" id="KW-0597">Phosphoprotein</keyword>
<feature type="domain" description="GGDEF" evidence="9">
    <location>
        <begin position="403"/>
        <end position="540"/>
    </location>
</feature>
<dbReference type="InterPro" id="IPR000160">
    <property type="entry name" value="GGDEF_dom"/>
</dbReference>
<dbReference type="PANTHER" id="PTHR44757">
    <property type="entry name" value="DIGUANYLATE CYCLASE DGCP"/>
    <property type="match status" value="1"/>
</dbReference>
<comment type="catalytic activity">
    <reaction evidence="1">
        <text>3',3'-c-di-GMP + H2O = 5'-phosphoguanylyl(3'-&gt;5')guanosine + H(+)</text>
        <dbReference type="Rhea" id="RHEA:24902"/>
        <dbReference type="ChEBI" id="CHEBI:15377"/>
        <dbReference type="ChEBI" id="CHEBI:15378"/>
        <dbReference type="ChEBI" id="CHEBI:58754"/>
        <dbReference type="ChEBI" id="CHEBI:58805"/>
        <dbReference type="EC" id="3.1.4.52"/>
    </reaction>
    <physiologicalReaction direction="left-to-right" evidence="1">
        <dbReference type="Rhea" id="RHEA:24903"/>
    </physiologicalReaction>
</comment>
<dbReference type="SMART" id="SM00091">
    <property type="entry name" value="PAS"/>
    <property type="match status" value="1"/>
</dbReference>
<evidence type="ECO:0000259" key="4">
    <source>
        <dbReference type="PROSITE" id="PS50110"/>
    </source>
</evidence>
<dbReference type="PANTHER" id="PTHR44757:SF2">
    <property type="entry name" value="BIOFILM ARCHITECTURE MAINTENANCE PROTEIN MBAA"/>
    <property type="match status" value="1"/>
</dbReference>
<dbReference type="NCBIfam" id="TIGR00229">
    <property type="entry name" value="sensory_box"/>
    <property type="match status" value="1"/>
</dbReference>
<dbReference type="PROSITE" id="PS50885">
    <property type="entry name" value="HAMP"/>
    <property type="match status" value="1"/>
</dbReference>
<evidence type="ECO:0000259" key="5">
    <source>
        <dbReference type="PROSITE" id="PS50112"/>
    </source>
</evidence>
<dbReference type="Pfam" id="PF00072">
    <property type="entry name" value="Response_reg"/>
    <property type="match status" value="1"/>
</dbReference>
<dbReference type="CDD" id="cd01948">
    <property type="entry name" value="EAL"/>
    <property type="match status" value="1"/>
</dbReference>
<dbReference type="Gene3D" id="6.10.340.10">
    <property type="match status" value="1"/>
</dbReference>
<dbReference type="RefSeq" id="WP_155456502.1">
    <property type="nucleotide sequence ID" value="NZ_WNKX01000024.1"/>
</dbReference>
<evidence type="ECO:0000259" key="9">
    <source>
        <dbReference type="PROSITE" id="PS50887"/>
    </source>
</evidence>
<dbReference type="AlphaFoldDB" id="A0A6L6QN89"/>
<dbReference type="Gene3D" id="3.40.50.2300">
    <property type="match status" value="1"/>
</dbReference>
<dbReference type="Gene3D" id="3.20.20.450">
    <property type="entry name" value="EAL domain"/>
    <property type="match status" value="1"/>
</dbReference>
<dbReference type="Gene3D" id="3.30.70.270">
    <property type="match status" value="1"/>
</dbReference>
<dbReference type="FunFam" id="3.30.70.270:FF:000001">
    <property type="entry name" value="Diguanylate cyclase domain protein"/>
    <property type="match status" value="1"/>
</dbReference>
<dbReference type="InterPro" id="IPR043128">
    <property type="entry name" value="Rev_trsase/Diguanyl_cyclase"/>
</dbReference>
<dbReference type="PROSITE" id="PS50887">
    <property type="entry name" value="GGDEF"/>
    <property type="match status" value="1"/>
</dbReference>
<dbReference type="InterPro" id="IPR000014">
    <property type="entry name" value="PAS"/>
</dbReference>
<name>A0A6L6QN89_9BURK</name>
<dbReference type="NCBIfam" id="TIGR00254">
    <property type="entry name" value="GGDEF"/>
    <property type="match status" value="1"/>
</dbReference>
<dbReference type="OrthoDB" id="9813903at2"/>
<keyword evidence="3" id="KW-0472">Membrane</keyword>
<evidence type="ECO:0000313" key="11">
    <source>
        <dbReference type="Proteomes" id="UP000472320"/>
    </source>
</evidence>
<keyword evidence="11" id="KW-1185">Reference proteome</keyword>
<evidence type="ECO:0000256" key="2">
    <source>
        <dbReference type="PROSITE-ProRule" id="PRU00169"/>
    </source>
</evidence>
<comment type="caution">
    <text evidence="10">The sequence shown here is derived from an EMBL/GenBank/DDBJ whole genome shotgun (WGS) entry which is preliminary data.</text>
</comment>
<organism evidence="10 11">
    <name type="scientific">Massilia eburnea</name>
    <dbReference type="NCBI Taxonomy" id="1776165"/>
    <lineage>
        <taxon>Bacteria</taxon>
        <taxon>Pseudomonadati</taxon>
        <taxon>Pseudomonadota</taxon>
        <taxon>Betaproteobacteria</taxon>
        <taxon>Burkholderiales</taxon>
        <taxon>Oxalobacteraceae</taxon>
        <taxon>Telluria group</taxon>
        <taxon>Massilia</taxon>
    </lineage>
</organism>
<gene>
    <name evidence="10" type="ORF">GM658_23550</name>
</gene>
<dbReference type="GO" id="GO:0016020">
    <property type="term" value="C:membrane"/>
    <property type="evidence" value="ECO:0007669"/>
    <property type="project" value="InterPro"/>
</dbReference>
<dbReference type="GO" id="GO:0071111">
    <property type="term" value="F:cyclic-guanylate-specific phosphodiesterase activity"/>
    <property type="evidence" value="ECO:0007669"/>
    <property type="project" value="UniProtKB-EC"/>
</dbReference>
<dbReference type="InterPro" id="IPR029787">
    <property type="entry name" value="Nucleotide_cyclase"/>
</dbReference>
<keyword evidence="3" id="KW-1133">Transmembrane helix</keyword>
<dbReference type="InterPro" id="IPR001633">
    <property type="entry name" value="EAL_dom"/>
</dbReference>
<dbReference type="InterPro" id="IPR035965">
    <property type="entry name" value="PAS-like_dom_sf"/>
</dbReference>
<dbReference type="InterPro" id="IPR035919">
    <property type="entry name" value="EAL_sf"/>
</dbReference>
<feature type="transmembrane region" description="Helical" evidence="3">
    <location>
        <begin position="6"/>
        <end position="26"/>
    </location>
</feature>
<dbReference type="Pfam" id="PF00563">
    <property type="entry name" value="EAL"/>
    <property type="match status" value="1"/>
</dbReference>
<dbReference type="GO" id="GO:0000160">
    <property type="term" value="P:phosphorelay signal transduction system"/>
    <property type="evidence" value="ECO:0007669"/>
    <property type="project" value="InterPro"/>
</dbReference>
<dbReference type="GO" id="GO:0071732">
    <property type="term" value="P:cellular response to nitric oxide"/>
    <property type="evidence" value="ECO:0007669"/>
    <property type="project" value="UniProtKB-ARBA"/>
</dbReference>
<dbReference type="PROSITE" id="PS50112">
    <property type="entry name" value="PAS"/>
    <property type="match status" value="1"/>
</dbReference>
<dbReference type="SMART" id="SM00267">
    <property type="entry name" value="GGDEF"/>
    <property type="match status" value="1"/>
</dbReference>
<dbReference type="CDD" id="cd01949">
    <property type="entry name" value="GGDEF"/>
    <property type="match status" value="1"/>
</dbReference>
<dbReference type="SMART" id="SM00052">
    <property type="entry name" value="EAL"/>
    <property type="match status" value="1"/>
</dbReference>